<accession>A0A2P5CQ04</accession>
<keyword evidence="2" id="KW-1185">Reference proteome</keyword>
<name>A0A2P5CQ04_PARAD</name>
<proteinExistence type="predicted"/>
<gene>
    <name evidence="1" type="ORF">PanWU01x14_133580</name>
</gene>
<evidence type="ECO:0000313" key="2">
    <source>
        <dbReference type="Proteomes" id="UP000237105"/>
    </source>
</evidence>
<evidence type="ECO:0000313" key="1">
    <source>
        <dbReference type="EMBL" id="PON63086.1"/>
    </source>
</evidence>
<comment type="caution">
    <text evidence="1">The sequence shown here is derived from an EMBL/GenBank/DDBJ whole genome shotgun (WGS) entry which is preliminary data.</text>
</comment>
<organism evidence="1 2">
    <name type="scientific">Parasponia andersonii</name>
    <name type="common">Sponia andersonii</name>
    <dbReference type="NCBI Taxonomy" id="3476"/>
    <lineage>
        <taxon>Eukaryota</taxon>
        <taxon>Viridiplantae</taxon>
        <taxon>Streptophyta</taxon>
        <taxon>Embryophyta</taxon>
        <taxon>Tracheophyta</taxon>
        <taxon>Spermatophyta</taxon>
        <taxon>Magnoliopsida</taxon>
        <taxon>eudicotyledons</taxon>
        <taxon>Gunneridae</taxon>
        <taxon>Pentapetalae</taxon>
        <taxon>rosids</taxon>
        <taxon>fabids</taxon>
        <taxon>Rosales</taxon>
        <taxon>Cannabaceae</taxon>
        <taxon>Parasponia</taxon>
    </lineage>
</organism>
<dbReference type="EMBL" id="JXTB01000107">
    <property type="protein sequence ID" value="PON63086.1"/>
    <property type="molecule type" value="Genomic_DNA"/>
</dbReference>
<dbReference type="AlphaFoldDB" id="A0A2P5CQ04"/>
<dbReference type="Proteomes" id="UP000237105">
    <property type="component" value="Unassembled WGS sequence"/>
</dbReference>
<protein>
    <submittedName>
        <fullName evidence="1">Uncharacterized protein</fullName>
    </submittedName>
</protein>
<reference evidence="2" key="1">
    <citation type="submission" date="2016-06" db="EMBL/GenBank/DDBJ databases">
        <title>Parallel loss of symbiosis genes in relatives of nitrogen-fixing non-legume Parasponia.</title>
        <authorList>
            <person name="Van Velzen R."/>
            <person name="Holmer R."/>
            <person name="Bu F."/>
            <person name="Rutten L."/>
            <person name="Van Zeijl A."/>
            <person name="Liu W."/>
            <person name="Santuari L."/>
            <person name="Cao Q."/>
            <person name="Sharma T."/>
            <person name="Shen D."/>
            <person name="Roswanjaya Y."/>
            <person name="Wardhani T."/>
            <person name="Kalhor M.S."/>
            <person name="Jansen J."/>
            <person name="Van den Hoogen J."/>
            <person name="Gungor B."/>
            <person name="Hartog M."/>
            <person name="Hontelez J."/>
            <person name="Verver J."/>
            <person name="Yang W.-C."/>
            <person name="Schijlen E."/>
            <person name="Repin R."/>
            <person name="Schilthuizen M."/>
            <person name="Schranz E."/>
            <person name="Heidstra R."/>
            <person name="Miyata K."/>
            <person name="Fedorova E."/>
            <person name="Kohlen W."/>
            <person name="Bisseling T."/>
            <person name="Smit S."/>
            <person name="Geurts R."/>
        </authorList>
    </citation>
    <scope>NUCLEOTIDE SEQUENCE [LARGE SCALE GENOMIC DNA]</scope>
    <source>
        <strain evidence="2">cv. WU1-14</strain>
    </source>
</reference>
<sequence>MRKIWSFTEILLSYVRWLLTGLQPISIVIRKVNPRPILVLLRNSFIDGLNLR</sequence>